<proteinExistence type="predicted"/>
<protein>
    <submittedName>
        <fullName evidence="1">Uncharacterized protein</fullName>
    </submittedName>
</protein>
<evidence type="ECO:0000313" key="1">
    <source>
        <dbReference type="EMBL" id="EFS93309.1"/>
    </source>
</evidence>
<reference evidence="1" key="1">
    <citation type="submission" date="2010-08" db="EMBL/GenBank/DDBJ databases">
        <authorList>
            <person name="Weinstock G."/>
            <person name="Sodergren E."/>
            <person name="Clifton S."/>
            <person name="Fulton L."/>
            <person name="Fulton B."/>
            <person name="Courtney L."/>
            <person name="Fronick C."/>
            <person name="Harrison M."/>
            <person name="Strong C."/>
            <person name="Farmer C."/>
            <person name="Delahaunty K."/>
            <person name="Markovic C."/>
            <person name="Hall O."/>
            <person name="Minx P."/>
            <person name="Tomlinson C."/>
            <person name="Mitreva M."/>
            <person name="Hou S."/>
            <person name="Chen J."/>
            <person name="Wollam A."/>
            <person name="Pepin K.H."/>
            <person name="Johnson M."/>
            <person name="Bhonagiri V."/>
            <person name="Zhang X."/>
            <person name="Suruliraj S."/>
            <person name="Warren W."/>
            <person name="Chinwalla A."/>
            <person name="Mardis E.R."/>
            <person name="Wilson R.K."/>
        </authorList>
    </citation>
    <scope>NUCLEOTIDE SEQUENCE [LARGE SCALE GENOMIC DNA]</scope>
    <source>
        <strain evidence="1">HL044PA1</strain>
    </source>
</reference>
<name>A0ABP2KEP7_9ACTN</name>
<comment type="caution">
    <text evidence="1">The sequence shown here is derived from an EMBL/GenBank/DDBJ whole genome shotgun (WGS) entry which is preliminary data.</text>
</comment>
<accession>A0ABP2KEP7</accession>
<organism evidence="1 2">
    <name type="scientific">Cutibacterium modestum HL044PA1</name>
    <dbReference type="NCBI Taxonomy" id="765109"/>
    <lineage>
        <taxon>Bacteria</taxon>
        <taxon>Bacillati</taxon>
        <taxon>Actinomycetota</taxon>
        <taxon>Actinomycetes</taxon>
        <taxon>Propionibacteriales</taxon>
        <taxon>Propionibacteriaceae</taxon>
        <taxon>Cutibacterium</taxon>
        <taxon>Cutibacterium modestum</taxon>
    </lineage>
</organism>
<dbReference type="Proteomes" id="UP000003179">
    <property type="component" value="Unassembled WGS sequence"/>
</dbReference>
<sequence>MRDKQANPNSACKLRNLACTDTVKWYVSQRQRRIRMPMRCLPQGMARSDGTSHLRVTQPAR</sequence>
<gene>
    <name evidence="1" type="ORF">HMPREF9607_00522</name>
</gene>
<keyword evidence="2" id="KW-1185">Reference proteome</keyword>
<dbReference type="EMBL" id="ADZU01000011">
    <property type="protein sequence ID" value="EFS93309.1"/>
    <property type="molecule type" value="Genomic_DNA"/>
</dbReference>
<evidence type="ECO:0000313" key="2">
    <source>
        <dbReference type="Proteomes" id="UP000003179"/>
    </source>
</evidence>